<name>A0AAD4HE25_9AGAM</name>
<dbReference type="InterPro" id="IPR040521">
    <property type="entry name" value="KDZ"/>
</dbReference>
<reference evidence="2" key="1">
    <citation type="journal article" date="2020" name="New Phytol.">
        <title>Comparative genomics reveals dynamic genome evolution in host specialist ectomycorrhizal fungi.</title>
        <authorList>
            <person name="Lofgren L.A."/>
            <person name="Nguyen N.H."/>
            <person name="Vilgalys R."/>
            <person name="Ruytinx J."/>
            <person name="Liao H.L."/>
            <person name="Branco S."/>
            <person name="Kuo A."/>
            <person name="LaButti K."/>
            <person name="Lipzen A."/>
            <person name="Andreopoulos W."/>
            <person name="Pangilinan J."/>
            <person name="Riley R."/>
            <person name="Hundley H."/>
            <person name="Na H."/>
            <person name="Barry K."/>
            <person name="Grigoriev I.V."/>
            <person name="Stajich J.E."/>
            <person name="Kennedy P.G."/>
        </authorList>
    </citation>
    <scope>NUCLEOTIDE SEQUENCE</scope>
    <source>
        <strain evidence="2">FC203</strain>
    </source>
</reference>
<proteinExistence type="predicted"/>
<dbReference type="EMBL" id="JABBWK010000083">
    <property type="protein sequence ID" value="KAG1894210.1"/>
    <property type="molecule type" value="Genomic_DNA"/>
</dbReference>
<evidence type="ECO:0000259" key="1">
    <source>
        <dbReference type="Pfam" id="PF18803"/>
    </source>
</evidence>
<dbReference type="RefSeq" id="XP_041219786.1">
    <property type="nucleotide sequence ID" value="XM_041364610.1"/>
</dbReference>
<sequence>MPHFCTFIQQGLPLRVARTSTQVVFLRALFLPLTYHTSHPMSGFSLVMIGMNALQNICKEGSAELICELSSDKRKCTATDAPLLAWIPECQAFLDETLHLKGCGNAGDSCFCGLAAPVFRCWDCFGIHMSNPLHRIDVSPYHMWSNSYFQCTSLKQISLCMQLGHNPGEICYNPHPSTGDDFIVIDVHGIHEIMLDFCGCASSQVHYKQLLRAHWYPATTSEPHTAATFSLLEHFHLLSFKSKVSAYEFYQSLARRNNNAGLLPIRDRYSAFMHIVREWCHDPAGVIATSAGELAAQCPVCPHSGKNIPEGWQDVPLTVRWKYTLFVAIDVNFRLKWKAVSLDNIDPNLNSGWAYFVEEAAYKSYLADQASVKQECSTCSSCGLAVTGVGAVDCARHNMKLANSVGDSRLAGSHAIKITYSSLLHVHPVLHSEIPPQSTHRRVSAEFFIQLDQTHRTNGREAPKHGCTKEMGPGSRRDTLDNHFGDWNWKKIIVLGLFFFSFIILCQVEKGIWEALTELENTIQPTLIIQWRKEVEAWEEDNSNSNPFESRYTRITQAAVWLQLAELQAGTNVSLHTDISPSGLITTGMDLQDQQQRLKMDIVSASLHPTDKQKSNMQLRITTLQRRLDAWAHVQELYMPVMSQLHHQTSDASMLNTVELNPDTFKLWLPSELQPMTVCNESLAAHEWKLCHAQALDALTELRSHLRLWSLYTSSTCTQAIINGVELRKQVSVEKYRHACNALLTLSHRLHQSGWEILLPPLLDSDVRPMGDMESQGTGTISWIWLDSRADNSSSENEQVQDCEFMRHSVHVEWCKAHA</sequence>
<protein>
    <recommendedName>
        <fullName evidence="1">CxC2-like cysteine cluster KDZ transposase-associated domain-containing protein</fullName>
    </recommendedName>
</protein>
<keyword evidence="3" id="KW-1185">Reference proteome</keyword>
<feature type="domain" description="CxC2-like cysteine cluster KDZ transposase-associated" evidence="1">
    <location>
        <begin position="154"/>
        <end position="261"/>
    </location>
</feature>
<dbReference type="AlphaFoldDB" id="A0AAD4HE25"/>
<dbReference type="InterPro" id="IPR041457">
    <property type="entry name" value="CxC2_KDZ-assoc"/>
</dbReference>
<dbReference type="GeneID" id="64658908"/>
<evidence type="ECO:0000313" key="3">
    <source>
        <dbReference type="Proteomes" id="UP001195769"/>
    </source>
</evidence>
<accession>A0AAD4HE25</accession>
<comment type="caution">
    <text evidence="2">The sequence shown here is derived from an EMBL/GenBank/DDBJ whole genome shotgun (WGS) entry which is preliminary data.</text>
</comment>
<evidence type="ECO:0000313" key="2">
    <source>
        <dbReference type="EMBL" id="KAG1894210.1"/>
    </source>
</evidence>
<organism evidence="2 3">
    <name type="scientific">Suillus fuscotomentosus</name>
    <dbReference type="NCBI Taxonomy" id="1912939"/>
    <lineage>
        <taxon>Eukaryota</taxon>
        <taxon>Fungi</taxon>
        <taxon>Dikarya</taxon>
        <taxon>Basidiomycota</taxon>
        <taxon>Agaricomycotina</taxon>
        <taxon>Agaricomycetes</taxon>
        <taxon>Agaricomycetidae</taxon>
        <taxon>Boletales</taxon>
        <taxon>Suillineae</taxon>
        <taxon>Suillaceae</taxon>
        <taxon>Suillus</taxon>
    </lineage>
</organism>
<dbReference type="Proteomes" id="UP001195769">
    <property type="component" value="Unassembled WGS sequence"/>
</dbReference>
<gene>
    <name evidence="2" type="ORF">F5891DRAFT_1131024</name>
</gene>
<dbReference type="Pfam" id="PF18758">
    <property type="entry name" value="KDZ"/>
    <property type="match status" value="1"/>
</dbReference>
<dbReference type="Pfam" id="PF18803">
    <property type="entry name" value="CxC2"/>
    <property type="match status" value="1"/>
</dbReference>